<dbReference type="Gene3D" id="1.10.510.10">
    <property type="entry name" value="Transferase(Phosphotransferase) domain 1"/>
    <property type="match status" value="1"/>
</dbReference>
<name>A0A4Y9VR38_9PROT</name>
<dbReference type="InterPro" id="IPR011009">
    <property type="entry name" value="Kinase-like_dom_sf"/>
</dbReference>
<dbReference type="GO" id="GO:0004672">
    <property type="term" value="F:protein kinase activity"/>
    <property type="evidence" value="ECO:0007669"/>
    <property type="project" value="InterPro"/>
</dbReference>
<comment type="caution">
    <text evidence="2">The sequence shown here is derived from an EMBL/GenBank/DDBJ whole genome shotgun (WGS) entry which is preliminary data.</text>
</comment>
<dbReference type="Proteomes" id="UP000297706">
    <property type="component" value="Unassembled WGS sequence"/>
</dbReference>
<protein>
    <submittedName>
        <fullName evidence="2">Lipopolysaccharide kinase</fullName>
    </submittedName>
</protein>
<keyword evidence="3" id="KW-1185">Reference proteome</keyword>
<dbReference type="RefSeq" id="WP_135278420.1">
    <property type="nucleotide sequence ID" value="NZ_PQVH01000012.1"/>
</dbReference>
<dbReference type="InterPro" id="IPR000719">
    <property type="entry name" value="Prot_kinase_dom"/>
</dbReference>
<dbReference type="Gene3D" id="3.30.200.20">
    <property type="entry name" value="Phosphorylase Kinase, domain 1"/>
    <property type="match status" value="1"/>
</dbReference>
<dbReference type="EMBL" id="PQVH01000012">
    <property type="protein sequence ID" value="TFW70616.1"/>
    <property type="molecule type" value="Genomic_DNA"/>
</dbReference>
<evidence type="ECO:0000313" key="2">
    <source>
        <dbReference type="EMBL" id="TFW70616.1"/>
    </source>
</evidence>
<dbReference type="OrthoDB" id="5405319at2"/>
<dbReference type="Pfam" id="PF06293">
    <property type="entry name" value="Kdo"/>
    <property type="match status" value="1"/>
</dbReference>
<feature type="domain" description="Protein kinase" evidence="1">
    <location>
        <begin position="37"/>
        <end position="258"/>
    </location>
</feature>
<proteinExistence type="predicted"/>
<keyword evidence="2" id="KW-0808">Transferase</keyword>
<dbReference type="AlphaFoldDB" id="A0A4Y9VR38"/>
<evidence type="ECO:0000259" key="1">
    <source>
        <dbReference type="PROSITE" id="PS50011"/>
    </source>
</evidence>
<evidence type="ECO:0000313" key="3">
    <source>
        <dbReference type="Proteomes" id="UP000297706"/>
    </source>
</evidence>
<dbReference type="InterPro" id="IPR027023">
    <property type="entry name" value="Put_LipoPS_kinase_InaA"/>
</dbReference>
<organism evidence="2 3">
    <name type="scientific">Methylotenera oryzisoli</name>
    <dbReference type="NCBI Taxonomy" id="2080758"/>
    <lineage>
        <taxon>Bacteria</taxon>
        <taxon>Pseudomonadati</taxon>
        <taxon>Pseudomonadota</taxon>
        <taxon>Betaproteobacteria</taxon>
        <taxon>Nitrosomonadales</taxon>
        <taxon>Methylophilaceae</taxon>
        <taxon>Methylotenera</taxon>
    </lineage>
</organism>
<dbReference type="PIRSF" id="PIRSF026326">
    <property type="entry name" value="InaA"/>
    <property type="match status" value="1"/>
</dbReference>
<accession>A0A4Y9VR38</accession>
<gene>
    <name evidence="2" type="ORF">C3Y98_09875</name>
</gene>
<dbReference type="PROSITE" id="PS50011">
    <property type="entry name" value="PROTEIN_KINASE_DOM"/>
    <property type="match status" value="1"/>
</dbReference>
<dbReference type="SUPFAM" id="SSF56112">
    <property type="entry name" value="Protein kinase-like (PK-like)"/>
    <property type="match status" value="1"/>
</dbReference>
<sequence length="258" mass="30392">MTTSFTSPFASSRHAPILKRHQLNSFDAIWDYEIQWFEEPNQRRGGWSGVGRIALENGSATPLFLFVKKQQNHGRKTLLHPFSGEPTFRREFAWLQFLEARHFHAPKVAFYAERGTGENQRAVLVTEALTEYQALDVLSEDFRAKVGRQQQMVLIRKIAEEVRRFHDFGLVHRALYPKHIFVKNAEGAPDVALIDLEKARVSRWFFFRAYFDLAALNRHAEGWRLTQRLAFFKRYLRIEKLNFLSKVLCRLIIQRSRR</sequence>
<reference evidence="2 3" key="1">
    <citation type="submission" date="2018-02" db="EMBL/GenBank/DDBJ databases">
        <title>A novel lanthanide dependent methylotroph, Methylotenera sp. La3113.</title>
        <authorList>
            <person name="Lv H."/>
            <person name="Tani A."/>
        </authorList>
    </citation>
    <scope>NUCLEOTIDE SEQUENCE [LARGE SCALE GENOMIC DNA]</scope>
    <source>
        <strain evidence="2 3">La3113</strain>
    </source>
</reference>
<keyword evidence="2" id="KW-0418">Kinase</keyword>
<dbReference type="GO" id="GO:0005524">
    <property type="term" value="F:ATP binding"/>
    <property type="evidence" value="ECO:0007669"/>
    <property type="project" value="InterPro"/>
</dbReference>